<accession>A0A2J6SDM4</accession>
<dbReference type="AlphaFoldDB" id="A0A2J6SDM4"/>
<keyword evidence="2" id="KW-0285">Flavoprotein</keyword>
<dbReference type="Gene3D" id="3.50.50.60">
    <property type="entry name" value="FAD/NAD(P)-binding domain"/>
    <property type="match status" value="2"/>
</dbReference>
<keyword evidence="4" id="KW-0560">Oxidoreductase</keyword>
<evidence type="ECO:0000256" key="1">
    <source>
        <dbReference type="ARBA" id="ARBA00010139"/>
    </source>
</evidence>
<dbReference type="SUPFAM" id="SSF51905">
    <property type="entry name" value="FAD/NAD(P)-binding domain"/>
    <property type="match status" value="1"/>
</dbReference>
<dbReference type="InterPro" id="IPR036188">
    <property type="entry name" value="FAD/NAD-bd_sf"/>
</dbReference>
<organism evidence="6 7">
    <name type="scientific">Hyaloscypha variabilis (strain UAMH 11265 / GT02V1 / F)</name>
    <name type="common">Meliniomyces variabilis</name>
    <dbReference type="NCBI Taxonomy" id="1149755"/>
    <lineage>
        <taxon>Eukaryota</taxon>
        <taxon>Fungi</taxon>
        <taxon>Dikarya</taxon>
        <taxon>Ascomycota</taxon>
        <taxon>Pezizomycotina</taxon>
        <taxon>Leotiomycetes</taxon>
        <taxon>Helotiales</taxon>
        <taxon>Hyaloscyphaceae</taxon>
        <taxon>Hyaloscypha</taxon>
        <taxon>Hyaloscypha variabilis</taxon>
    </lineage>
</organism>
<reference evidence="6 7" key="1">
    <citation type="submission" date="2016-04" db="EMBL/GenBank/DDBJ databases">
        <title>A degradative enzymes factory behind the ericoid mycorrhizal symbiosis.</title>
        <authorList>
            <consortium name="DOE Joint Genome Institute"/>
            <person name="Martino E."/>
            <person name="Morin E."/>
            <person name="Grelet G."/>
            <person name="Kuo A."/>
            <person name="Kohler A."/>
            <person name="Daghino S."/>
            <person name="Barry K."/>
            <person name="Choi C."/>
            <person name="Cichocki N."/>
            <person name="Clum A."/>
            <person name="Copeland A."/>
            <person name="Hainaut M."/>
            <person name="Haridas S."/>
            <person name="Labutti K."/>
            <person name="Lindquist E."/>
            <person name="Lipzen A."/>
            <person name="Khouja H.-R."/>
            <person name="Murat C."/>
            <person name="Ohm R."/>
            <person name="Olson A."/>
            <person name="Spatafora J."/>
            <person name="Veneault-Fourrey C."/>
            <person name="Henrissat B."/>
            <person name="Grigoriev I."/>
            <person name="Martin F."/>
            <person name="Perotto S."/>
        </authorList>
    </citation>
    <scope>NUCLEOTIDE SEQUENCE [LARGE SCALE GENOMIC DNA]</scope>
    <source>
        <strain evidence="6 7">F</strain>
    </source>
</reference>
<protein>
    <submittedName>
        <fullName evidence="6">FAD/NAD(P)-binding domain-containing protein</fullName>
    </submittedName>
</protein>
<dbReference type="PANTHER" id="PTHR42877:SF6">
    <property type="entry name" value="MONOOXYGENASE, PUTATIVE (AFU_ORTHOLOGUE AFUA_3G15050)-RELATED"/>
    <property type="match status" value="1"/>
</dbReference>
<sequence>MTINNTGSEKAGTREIPVTTSSDAPATEKRFAPHSGFVIEDRPLDDYAKLRVAVIGAGISGINTGILFPVKVPNIDLTIFEKNSDVGGTWLENIYPGVRCDIPAHVYQSTFAPNTQWSQEYAEGAEIGKYWQDVAKKYDVYKYIKFQKRIVRATWDPEASEWVLQIKDLKSGETQEQRFDVLVPAIGVFNAWKLPDYPGINEYEGHIRHSSNWDPNFDPAGKTIAVIGNGASGLQITPPLQKVAKHLDVYVRNPTWIAPSFGQEKRSETPVLYTEERKQAFQDPKTYHSFRKPFESQFWRNFHRIFKDSKGNNEAKEAFTKLMTSQLEKKPQSFWRKYFRISSRSADDRRLAPDTLLLSPRITSPYAYFGIAPPLFPNLFFSTGPNCFGLSGTFPFTIETVVTYIAKVLRKIQTNGLKTIVVSEGAADDFIEYIDRFFERTVLSGNCSSWYNGGKAGQRIHGPWPGSASHATKVRVEPRWEDFEYTYKSKQKNRFAFFWEWVDDE</sequence>
<evidence type="ECO:0000313" key="6">
    <source>
        <dbReference type="EMBL" id="PMD48867.1"/>
    </source>
</evidence>
<dbReference type="InterPro" id="IPR020946">
    <property type="entry name" value="Flavin_mOase-like"/>
</dbReference>
<dbReference type="PANTHER" id="PTHR42877">
    <property type="entry name" value="L-ORNITHINE N(5)-MONOOXYGENASE-RELATED"/>
    <property type="match status" value="1"/>
</dbReference>
<keyword evidence="3" id="KW-0274">FAD</keyword>
<dbReference type="Pfam" id="PF00743">
    <property type="entry name" value="FMO-like"/>
    <property type="match status" value="1"/>
</dbReference>
<evidence type="ECO:0000313" key="7">
    <source>
        <dbReference type="Proteomes" id="UP000235786"/>
    </source>
</evidence>
<proteinExistence type="inferred from homology"/>
<dbReference type="OrthoDB" id="74360at2759"/>
<dbReference type="InterPro" id="IPR051209">
    <property type="entry name" value="FAD-bind_Monooxygenase_sf"/>
</dbReference>
<evidence type="ECO:0000256" key="5">
    <source>
        <dbReference type="SAM" id="MobiDB-lite"/>
    </source>
</evidence>
<gene>
    <name evidence="6" type="ORF">L207DRAFT_627536</name>
</gene>
<evidence type="ECO:0000256" key="4">
    <source>
        <dbReference type="ARBA" id="ARBA00023002"/>
    </source>
</evidence>
<evidence type="ECO:0000256" key="2">
    <source>
        <dbReference type="ARBA" id="ARBA00022630"/>
    </source>
</evidence>
<dbReference type="GO" id="GO:0004499">
    <property type="term" value="F:N,N-dimethylaniline monooxygenase activity"/>
    <property type="evidence" value="ECO:0007669"/>
    <property type="project" value="InterPro"/>
</dbReference>
<comment type="similarity">
    <text evidence="1">Belongs to the FAD-binding monooxygenase family.</text>
</comment>
<keyword evidence="7" id="KW-1185">Reference proteome</keyword>
<dbReference type="Proteomes" id="UP000235786">
    <property type="component" value="Unassembled WGS sequence"/>
</dbReference>
<dbReference type="GO" id="GO:0050661">
    <property type="term" value="F:NADP binding"/>
    <property type="evidence" value="ECO:0007669"/>
    <property type="project" value="InterPro"/>
</dbReference>
<dbReference type="EMBL" id="KZ613937">
    <property type="protein sequence ID" value="PMD48867.1"/>
    <property type="molecule type" value="Genomic_DNA"/>
</dbReference>
<evidence type="ECO:0000256" key="3">
    <source>
        <dbReference type="ARBA" id="ARBA00022827"/>
    </source>
</evidence>
<dbReference type="GO" id="GO:0050660">
    <property type="term" value="F:flavin adenine dinucleotide binding"/>
    <property type="evidence" value="ECO:0007669"/>
    <property type="project" value="InterPro"/>
</dbReference>
<name>A0A2J6SDM4_HYAVF</name>
<feature type="region of interest" description="Disordered" evidence="5">
    <location>
        <begin position="1"/>
        <end position="23"/>
    </location>
</feature>